<comment type="caution">
    <text evidence="3">The sequence shown here is derived from an EMBL/GenBank/DDBJ whole genome shotgun (WGS) entry which is preliminary data.</text>
</comment>
<organism evidence="3 4">
    <name type="scientific">Xanthobacter oligotrophicus</name>
    <dbReference type="NCBI Taxonomy" id="2607286"/>
    <lineage>
        <taxon>Bacteria</taxon>
        <taxon>Pseudomonadati</taxon>
        <taxon>Pseudomonadota</taxon>
        <taxon>Alphaproteobacteria</taxon>
        <taxon>Hyphomicrobiales</taxon>
        <taxon>Xanthobacteraceae</taxon>
        <taxon>Xanthobacter</taxon>
    </lineage>
</organism>
<feature type="transmembrane region" description="Helical" evidence="2">
    <location>
        <begin position="23"/>
        <end position="44"/>
    </location>
</feature>
<keyword evidence="4" id="KW-1185">Reference proteome</keyword>
<feature type="compositionally biased region" description="Low complexity" evidence="1">
    <location>
        <begin position="75"/>
        <end position="87"/>
    </location>
</feature>
<evidence type="ECO:0000313" key="4">
    <source>
        <dbReference type="Proteomes" id="UP001604002"/>
    </source>
</evidence>
<gene>
    <name evidence="3" type="ORF">V5F32_23330</name>
</gene>
<reference evidence="3 4" key="1">
    <citation type="submission" date="2024-02" db="EMBL/GenBank/DDBJ databases">
        <title>Expansion and revision of Xanthobacter and proposal of Roseixanthobacter gen. nov.</title>
        <authorList>
            <person name="Soltysiak M.P.M."/>
            <person name="Jalihal A."/>
            <person name="Ory A."/>
            <person name="Chrisophersen C."/>
            <person name="Lee A.D."/>
            <person name="Boulton J."/>
            <person name="Springer M."/>
        </authorList>
    </citation>
    <scope>NUCLEOTIDE SEQUENCE [LARGE SCALE GENOMIC DNA]</scope>
    <source>
        <strain evidence="3 4">23A</strain>
    </source>
</reference>
<evidence type="ECO:0000256" key="1">
    <source>
        <dbReference type="SAM" id="MobiDB-lite"/>
    </source>
</evidence>
<keyword evidence="2" id="KW-1133">Transmembrane helix</keyword>
<feature type="region of interest" description="Disordered" evidence="1">
    <location>
        <begin position="67"/>
        <end position="89"/>
    </location>
</feature>
<dbReference type="Proteomes" id="UP001604002">
    <property type="component" value="Unassembled WGS sequence"/>
</dbReference>
<name>A0ABW7A2A2_9HYPH</name>
<keyword evidence="2" id="KW-0472">Membrane</keyword>
<proteinExistence type="predicted"/>
<accession>A0ABW7A2A2</accession>
<dbReference type="RefSeq" id="WP_393994642.1">
    <property type="nucleotide sequence ID" value="NZ_JBAFVH010000021.1"/>
</dbReference>
<sequence>MYNTDIPTRAELPTSTQLLRSTLIAIVAAAAILVTIVLPAEYAIDPTGIGRMLGLAEMGEIKAQLAEEAEKDRSAGQQGAAPVAAPGPDRRSSLVERVFAELVIGSAAAQTTATRSDEMTITLKPGEASEVKLTMRQGQKVNYAWTVAGGVVNFDLHGDGGGKETSYEKGRGVPGADGVLEAAFDGNHGWFWRNRGSSDVTVTLRTSGSYAEIKRML</sequence>
<evidence type="ECO:0000256" key="2">
    <source>
        <dbReference type="SAM" id="Phobius"/>
    </source>
</evidence>
<evidence type="ECO:0000313" key="3">
    <source>
        <dbReference type="EMBL" id="MFG1375118.1"/>
    </source>
</evidence>
<keyword evidence="2 3" id="KW-0812">Transmembrane</keyword>
<dbReference type="EMBL" id="JBAFVH010000021">
    <property type="protein sequence ID" value="MFG1375118.1"/>
    <property type="molecule type" value="Genomic_DNA"/>
</dbReference>
<protein>
    <submittedName>
        <fullName evidence="3">Transmembrane anchor protein</fullName>
    </submittedName>
</protein>